<dbReference type="Gene3D" id="3.40.50.970">
    <property type="match status" value="2"/>
</dbReference>
<evidence type="ECO:0000256" key="2">
    <source>
        <dbReference type="ARBA" id="ARBA00023002"/>
    </source>
</evidence>
<dbReference type="PANTHER" id="PTHR11516">
    <property type="entry name" value="PYRUVATE DEHYDROGENASE E1 COMPONENT, ALPHA SUBUNIT BACTERIAL AND ORGANELLAR"/>
    <property type="match status" value="1"/>
</dbReference>
<dbReference type="GO" id="GO:0016624">
    <property type="term" value="F:oxidoreductase activity, acting on the aldehyde or oxo group of donors, disulfide as acceptor"/>
    <property type="evidence" value="ECO:0007669"/>
    <property type="project" value="InterPro"/>
</dbReference>
<comment type="cofactor">
    <cofactor evidence="1">
        <name>thiamine diphosphate</name>
        <dbReference type="ChEBI" id="CHEBI:58937"/>
    </cofactor>
</comment>
<organism evidence="5 6">
    <name type="scientific">Nelumbo nucifera</name>
    <name type="common">Sacred lotus</name>
    <dbReference type="NCBI Taxonomy" id="4432"/>
    <lineage>
        <taxon>Eukaryota</taxon>
        <taxon>Viridiplantae</taxon>
        <taxon>Streptophyta</taxon>
        <taxon>Embryophyta</taxon>
        <taxon>Tracheophyta</taxon>
        <taxon>Spermatophyta</taxon>
        <taxon>Magnoliopsida</taxon>
        <taxon>Proteales</taxon>
        <taxon>Nelumbonaceae</taxon>
        <taxon>Nelumbo</taxon>
    </lineage>
</organism>
<dbReference type="InterPro" id="IPR001017">
    <property type="entry name" value="DH_E1"/>
</dbReference>
<dbReference type="Proteomes" id="UP000607653">
    <property type="component" value="Unassembled WGS sequence"/>
</dbReference>
<dbReference type="PANTHER" id="PTHR11516:SF60">
    <property type="entry name" value="PYRUVATE DEHYDROGENASE E1 COMPONENT SUBUNIT ALPHA"/>
    <property type="match status" value="1"/>
</dbReference>
<accession>A0A822ZU36</accession>
<sequence length="106" mass="11698">MAARSPDLLMTLLSSPSKLVSPGPLHQPQDQCTLYKAKLICSFCHLYDGQEATSVGMEAAITKKKYFKDNTITFVMYGDDAANQGQLFKALDMAALFDLLTILVYN</sequence>
<dbReference type="InterPro" id="IPR050642">
    <property type="entry name" value="PDH_E1_Alpha_Subunit"/>
</dbReference>
<dbReference type="InterPro" id="IPR029061">
    <property type="entry name" value="THDP-binding"/>
</dbReference>
<keyword evidence="3" id="KW-0786">Thiamine pyrophosphate</keyword>
<evidence type="ECO:0000256" key="3">
    <source>
        <dbReference type="ARBA" id="ARBA00023052"/>
    </source>
</evidence>
<protein>
    <recommendedName>
        <fullName evidence="4">Dehydrogenase E1 component domain-containing protein</fullName>
    </recommendedName>
</protein>
<name>A0A822ZU36_NELNU</name>
<evidence type="ECO:0000256" key="1">
    <source>
        <dbReference type="ARBA" id="ARBA00001964"/>
    </source>
</evidence>
<dbReference type="AlphaFoldDB" id="A0A822ZU36"/>
<dbReference type="EMBL" id="DUZY01000008">
    <property type="protein sequence ID" value="DAD48387.1"/>
    <property type="molecule type" value="Genomic_DNA"/>
</dbReference>
<dbReference type="SUPFAM" id="SSF52518">
    <property type="entry name" value="Thiamin diphosphate-binding fold (THDP-binding)"/>
    <property type="match status" value="1"/>
</dbReference>
<feature type="domain" description="Dehydrogenase E1 component" evidence="4">
    <location>
        <begin position="65"/>
        <end position="104"/>
    </location>
</feature>
<keyword evidence="2" id="KW-0560">Oxidoreductase</keyword>
<comment type="caution">
    <text evidence="5">The sequence shown here is derived from an EMBL/GenBank/DDBJ whole genome shotgun (WGS) entry which is preliminary data.</text>
</comment>
<evidence type="ECO:0000313" key="6">
    <source>
        <dbReference type="Proteomes" id="UP000607653"/>
    </source>
</evidence>
<gene>
    <name evidence="5" type="ORF">HUJ06_018324</name>
</gene>
<evidence type="ECO:0000259" key="4">
    <source>
        <dbReference type="Pfam" id="PF00676"/>
    </source>
</evidence>
<reference evidence="5 6" key="1">
    <citation type="journal article" date="2020" name="Mol. Biol. Evol.">
        <title>Distinct Expression and Methylation Patterns for Genes with Different Fates following a Single Whole-Genome Duplication in Flowering Plants.</title>
        <authorList>
            <person name="Shi T."/>
            <person name="Rahmani R.S."/>
            <person name="Gugger P.F."/>
            <person name="Wang M."/>
            <person name="Li H."/>
            <person name="Zhang Y."/>
            <person name="Li Z."/>
            <person name="Wang Q."/>
            <person name="Van de Peer Y."/>
            <person name="Marchal K."/>
            <person name="Chen J."/>
        </authorList>
    </citation>
    <scope>NUCLEOTIDE SEQUENCE [LARGE SCALE GENOMIC DNA]</scope>
    <source>
        <tissue evidence="5">Leaf</tissue>
    </source>
</reference>
<keyword evidence="6" id="KW-1185">Reference proteome</keyword>
<proteinExistence type="predicted"/>
<dbReference type="Pfam" id="PF00676">
    <property type="entry name" value="E1_dh"/>
    <property type="match status" value="1"/>
</dbReference>
<evidence type="ECO:0000313" key="5">
    <source>
        <dbReference type="EMBL" id="DAD48387.1"/>
    </source>
</evidence>